<protein>
    <recommendedName>
        <fullName evidence="5">VanZ-like domain-containing protein</fullName>
    </recommendedName>
</protein>
<gene>
    <name evidence="3" type="ORF">GCM10012275_05210</name>
</gene>
<feature type="chain" id="PRO_5035200096" description="VanZ-like domain-containing protein" evidence="2">
    <location>
        <begin position="26"/>
        <end position="113"/>
    </location>
</feature>
<keyword evidence="2" id="KW-0732">Signal</keyword>
<keyword evidence="1" id="KW-0472">Membrane</keyword>
<dbReference type="PANTHER" id="PTHR28008">
    <property type="entry name" value="DOMAIN PROTEIN, PUTATIVE (AFU_ORTHOLOGUE AFUA_3G10980)-RELATED"/>
    <property type="match status" value="1"/>
</dbReference>
<evidence type="ECO:0000256" key="1">
    <source>
        <dbReference type="SAM" id="Phobius"/>
    </source>
</evidence>
<sequence length="113" mass="11830">MGARSLPFAVVMLLSVPILFSPASAVPTAPPGTDKIVHFGLFAALAVSGLWARSPRLPLAIGLAAYAVGSEILQVTLPLRRSFSLADIAADLFGAAVVFVGSRVLFRRSSPQR</sequence>
<accession>A0A8J3FTT6</accession>
<keyword evidence="1" id="KW-0812">Transmembrane</keyword>
<evidence type="ECO:0008006" key="5">
    <source>
        <dbReference type="Google" id="ProtNLM"/>
    </source>
</evidence>
<reference evidence="3" key="1">
    <citation type="journal article" date="2014" name="Int. J. Syst. Evol. Microbiol.">
        <title>Complete genome sequence of Corynebacterium casei LMG S-19264T (=DSM 44701T), isolated from a smear-ripened cheese.</title>
        <authorList>
            <consortium name="US DOE Joint Genome Institute (JGI-PGF)"/>
            <person name="Walter F."/>
            <person name="Albersmeier A."/>
            <person name="Kalinowski J."/>
            <person name="Ruckert C."/>
        </authorList>
    </citation>
    <scope>NUCLEOTIDE SEQUENCE</scope>
    <source>
        <strain evidence="3">CGMCC 4.5737</strain>
    </source>
</reference>
<feature type="transmembrane region" description="Helical" evidence="1">
    <location>
        <begin position="59"/>
        <end position="77"/>
    </location>
</feature>
<organism evidence="3 4">
    <name type="scientific">Longimycelium tulufanense</name>
    <dbReference type="NCBI Taxonomy" id="907463"/>
    <lineage>
        <taxon>Bacteria</taxon>
        <taxon>Bacillati</taxon>
        <taxon>Actinomycetota</taxon>
        <taxon>Actinomycetes</taxon>
        <taxon>Pseudonocardiales</taxon>
        <taxon>Pseudonocardiaceae</taxon>
        <taxon>Longimycelium</taxon>
    </lineage>
</organism>
<dbReference type="EMBL" id="BMMK01000002">
    <property type="protein sequence ID" value="GGM37034.1"/>
    <property type="molecule type" value="Genomic_DNA"/>
</dbReference>
<comment type="caution">
    <text evidence="3">The sequence shown here is derived from an EMBL/GenBank/DDBJ whole genome shotgun (WGS) entry which is preliminary data.</text>
</comment>
<evidence type="ECO:0000313" key="3">
    <source>
        <dbReference type="EMBL" id="GGM37034.1"/>
    </source>
</evidence>
<feature type="transmembrane region" description="Helical" evidence="1">
    <location>
        <begin position="35"/>
        <end position="52"/>
    </location>
</feature>
<feature type="transmembrane region" description="Helical" evidence="1">
    <location>
        <begin position="83"/>
        <end position="106"/>
    </location>
</feature>
<keyword evidence="4" id="KW-1185">Reference proteome</keyword>
<evidence type="ECO:0000256" key="2">
    <source>
        <dbReference type="SAM" id="SignalP"/>
    </source>
</evidence>
<evidence type="ECO:0000313" key="4">
    <source>
        <dbReference type="Proteomes" id="UP000637578"/>
    </source>
</evidence>
<dbReference type="PANTHER" id="PTHR28008:SF1">
    <property type="entry name" value="DOMAIN PROTEIN, PUTATIVE (AFU_ORTHOLOGUE AFUA_3G10980)-RELATED"/>
    <property type="match status" value="1"/>
</dbReference>
<proteinExistence type="predicted"/>
<name>A0A8J3FTT6_9PSEU</name>
<dbReference type="Proteomes" id="UP000637578">
    <property type="component" value="Unassembled WGS sequence"/>
</dbReference>
<dbReference type="RefSeq" id="WP_189053479.1">
    <property type="nucleotide sequence ID" value="NZ_BMMK01000002.1"/>
</dbReference>
<reference evidence="3" key="2">
    <citation type="submission" date="2020-09" db="EMBL/GenBank/DDBJ databases">
        <authorList>
            <person name="Sun Q."/>
            <person name="Zhou Y."/>
        </authorList>
    </citation>
    <scope>NUCLEOTIDE SEQUENCE</scope>
    <source>
        <strain evidence="3">CGMCC 4.5737</strain>
    </source>
</reference>
<dbReference type="AlphaFoldDB" id="A0A8J3FTT6"/>
<feature type="signal peptide" evidence="2">
    <location>
        <begin position="1"/>
        <end position="25"/>
    </location>
</feature>
<keyword evidence="1" id="KW-1133">Transmembrane helix</keyword>